<dbReference type="PANTHER" id="PTHR13900">
    <property type="entry name" value="TRANSCRIPTION INITIATION FACTOR TFIID"/>
    <property type="match status" value="1"/>
</dbReference>
<dbReference type="InterPro" id="IPR040240">
    <property type="entry name" value="TAF1"/>
</dbReference>
<dbReference type="Pfam" id="PF15288">
    <property type="entry name" value="zf-CCHC_6"/>
    <property type="match status" value="1"/>
</dbReference>
<organism evidence="2 3">
    <name type="scientific">Araneus ventricosus</name>
    <name type="common">Orbweaver spider</name>
    <name type="synonym">Epeira ventricosa</name>
    <dbReference type="NCBI Taxonomy" id="182803"/>
    <lineage>
        <taxon>Eukaryota</taxon>
        <taxon>Metazoa</taxon>
        <taxon>Ecdysozoa</taxon>
        <taxon>Arthropoda</taxon>
        <taxon>Chelicerata</taxon>
        <taxon>Arachnida</taxon>
        <taxon>Araneae</taxon>
        <taxon>Araneomorphae</taxon>
        <taxon>Entelegynae</taxon>
        <taxon>Araneoidea</taxon>
        <taxon>Araneidae</taxon>
        <taxon>Araneus</taxon>
    </lineage>
</organism>
<dbReference type="GO" id="GO:0051123">
    <property type="term" value="P:RNA polymerase II preinitiation complex assembly"/>
    <property type="evidence" value="ECO:0007669"/>
    <property type="project" value="TreeGrafter"/>
</dbReference>
<dbReference type="OrthoDB" id="5752at2759"/>
<feature type="domain" description="Zinc knuckle" evidence="1">
    <location>
        <begin position="1"/>
        <end position="30"/>
    </location>
</feature>
<evidence type="ECO:0000313" key="2">
    <source>
        <dbReference type="EMBL" id="GBO35026.1"/>
    </source>
</evidence>
<reference evidence="2 3" key="1">
    <citation type="journal article" date="2019" name="Sci. Rep.">
        <title>Orb-weaving spider Araneus ventricosus genome elucidates the spidroin gene catalogue.</title>
        <authorList>
            <person name="Kono N."/>
            <person name="Nakamura H."/>
            <person name="Ohtoshi R."/>
            <person name="Moran D.A.P."/>
            <person name="Shinohara A."/>
            <person name="Yoshida Y."/>
            <person name="Fujiwara M."/>
            <person name="Mori M."/>
            <person name="Tomita M."/>
            <person name="Arakawa K."/>
        </authorList>
    </citation>
    <scope>NUCLEOTIDE SEQUENCE [LARGE SCALE GENOMIC DNA]</scope>
</reference>
<dbReference type="GO" id="GO:0016251">
    <property type="term" value="F:RNA polymerase II general transcription initiation factor activity"/>
    <property type="evidence" value="ECO:0007669"/>
    <property type="project" value="InterPro"/>
</dbReference>
<gene>
    <name evidence="2" type="ORF">AVEN_136204_1</name>
</gene>
<dbReference type="InterPro" id="IPR041670">
    <property type="entry name" value="Znf-CCHC_6"/>
</dbReference>
<accession>A0A4Y2WEM8</accession>
<feature type="non-terminal residue" evidence="2">
    <location>
        <position position="72"/>
    </location>
</feature>
<dbReference type="GO" id="GO:0017025">
    <property type="term" value="F:TBP-class protein binding"/>
    <property type="evidence" value="ECO:0007669"/>
    <property type="project" value="InterPro"/>
</dbReference>
<comment type="caution">
    <text evidence="2">The sequence shown here is derived from an EMBL/GenBank/DDBJ whole genome shotgun (WGS) entry which is preliminary data.</text>
</comment>
<dbReference type="Proteomes" id="UP000499080">
    <property type="component" value="Unassembled WGS sequence"/>
</dbReference>
<sequence>MRTNKTCPLYQPAAPLPPIQVAMTEEEEEEQERTGLNDDNLVKVDETKVVLSKQLVKHADEVRRKSLVLKFP</sequence>
<protein>
    <recommendedName>
        <fullName evidence="1">Zinc knuckle domain-containing protein</fullName>
    </recommendedName>
</protein>
<dbReference type="GO" id="GO:0005669">
    <property type="term" value="C:transcription factor TFIID complex"/>
    <property type="evidence" value="ECO:0007669"/>
    <property type="project" value="InterPro"/>
</dbReference>
<evidence type="ECO:0000259" key="1">
    <source>
        <dbReference type="Pfam" id="PF15288"/>
    </source>
</evidence>
<name>A0A4Y2WEM8_ARAVE</name>
<dbReference type="GO" id="GO:0004402">
    <property type="term" value="F:histone acetyltransferase activity"/>
    <property type="evidence" value="ECO:0007669"/>
    <property type="project" value="InterPro"/>
</dbReference>
<keyword evidence="3" id="KW-1185">Reference proteome</keyword>
<dbReference type="AlphaFoldDB" id="A0A4Y2WEM8"/>
<evidence type="ECO:0000313" key="3">
    <source>
        <dbReference type="Proteomes" id="UP000499080"/>
    </source>
</evidence>
<dbReference type="EMBL" id="BGPR01058944">
    <property type="protein sequence ID" value="GBO35026.1"/>
    <property type="molecule type" value="Genomic_DNA"/>
</dbReference>
<dbReference type="PANTHER" id="PTHR13900:SF0">
    <property type="entry name" value="TRANSCRIPTION INITIATION FACTOR TFIID SUBUNIT 1"/>
    <property type="match status" value="1"/>
</dbReference>
<proteinExistence type="predicted"/>